<keyword evidence="9" id="KW-0418">Kinase</keyword>
<evidence type="ECO:0000256" key="9">
    <source>
        <dbReference type="ARBA" id="ARBA00022777"/>
    </source>
</evidence>
<dbReference type="Gene3D" id="1.10.510.10">
    <property type="entry name" value="Transferase(Phosphotransferase) domain 1"/>
    <property type="match status" value="1"/>
</dbReference>
<organism evidence="19 20">
    <name type="scientific">Elysia crispata</name>
    <name type="common">lettuce slug</name>
    <dbReference type="NCBI Taxonomy" id="231223"/>
    <lineage>
        <taxon>Eukaryota</taxon>
        <taxon>Metazoa</taxon>
        <taxon>Spiralia</taxon>
        <taxon>Lophotrochozoa</taxon>
        <taxon>Mollusca</taxon>
        <taxon>Gastropoda</taxon>
        <taxon>Heterobranchia</taxon>
        <taxon>Euthyneura</taxon>
        <taxon>Panpulmonata</taxon>
        <taxon>Sacoglossa</taxon>
        <taxon>Placobranchoidea</taxon>
        <taxon>Plakobranchidae</taxon>
        <taxon>Elysia</taxon>
    </lineage>
</organism>
<evidence type="ECO:0000259" key="17">
    <source>
        <dbReference type="PROSITE" id="PS50011"/>
    </source>
</evidence>
<dbReference type="AlphaFoldDB" id="A0AAE0Z4J0"/>
<evidence type="ECO:0000313" key="20">
    <source>
        <dbReference type="Proteomes" id="UP001283361"/>
    </source>
</evidence>
<feature type="binding site" evidence="14">
    <location>
        <position position="373"/>
    </location>
    <ligand>
        <name>ATP</name>
        <dbReference type="ChEBI" id="CHEBI:30616"/>
    </ligand>
</feature>
<dbReference type="Gene3D" id="3.30.200.20">
    <property type="entry name" value="Phosphorylase Kinase, domain 1"/>
    <property type="match status" value="1"/>
</dbReference>
<dbReference type="SMART" id="SM00220">
    <property type="entry name" value="S_TKc"/>
    <property type="match status" value="1"/>
</dbReference>
<dbReference type="InterPro" id="IPR008271">
    <property type="entry name" value="Ser/Thr_kinase_AS"/>
</dbReference>
<dbReference type="SUPFAM" id="SSF56112">
    <property type="entry name" value="Protein kinase-like (PK-like)"/>
    <property type="match status" value="1"/>
</dbReference>
<gene>
    <name evidence="19" type="ORF">RRG08_016129</name>
</gene>
<dbReference type="InterPro" id="IPR000333">
    <property type="entry name" value="TGFB_receptor"/>
</dbReference>
<dbReference type="InterPro" id="IPR011009">
    <property type="entry name" value="Kinase-like_dom_sf"/>
</dbReference>
<feature type="region of interest" description="Disordered" evidence="15">
    <location>
        <begin position="735"/>
        <end position="763"/>
    </location>
</feature>
<dbReference type="Pfam" id="PF07714">
    <property type="entry name" value="PK_Tyr_Ser-Thr"/>
    <property type="match status" value="2"/>
</dbReference>
<dbReference type="PANTHER" id="PTHR23255:SF71">
    <property type="entry name" value="RECEPTOR PROTEIN SERINE_THREONINE KINASE"/>
    <property type="match status" value="1"/>
</dbReference>
<evidence type="ECO:0000256" key="11">
    <source>
        <dbReference type="ARBA" id="ARBA00022989"/>
    </source>
</evidence>
<keyword evidence="8 14" id="KW-0547">Nucleotide-binding</keyword>
<evidence type="ECO:0000256" key="14">
    <source>
        <dbReference type="PROSITE-ProRule" id="PRU10141"/>
    </source>
</evidence>
<feature type="domain" description="Protein kinase" evidence="17">
    <location>
        <begin position="346"/>
        <end position="675"/>
    </location>
</feature>
<name>A0AAE0Z4J0_9GAST</name>
<keyword evidence="11 16" id="KW-1133">Transmembrane helix</keyword>
<evidence type="ECO:0000256" key="13">
    <source>
        <dbReference type="ARBA" id="ARBA00023170"/>
    </source>
</evidence>
<evidence type="ECO:0000256" key="1">
    <source>
        <dbReference type="ARBA" id="ARBA00004479"/>
    </source>
</evidence>
<dbReference type="InterPro" id="IPR001245">
    <property type="entry name" value="Ser-Thr/Tyr_kinase_cat_dom"/>
</dbReference>
<feature type="transmembrane region" description="Helical" evidence="16">
    <location>
        <begin position="266"/>
        <end position="289"/>
    </location>
</feature>
<dbReference type="PANTHER" id="PTHR23255">
    <property type="entry name" value="TRANSFORMING GROWTH FACTOR-BETA RECEPTOR TYPE I AND II"/>
    <property type="match status" value="1"/>
</dbReference>
<dbReference type="GO" id="GO:0005886">
    <property type="term" value="C:plasma membrane"/>
    <property type="evidence" value="ECO:0007669"/>
    <property type="project" value="TreeGrafter"/>
</dbReference>
<dbReference type="EMBL" id="JAWDGP010004851">
    <property type="protein sequence ID" value="KAK3761697.1"/>
    <property type="molecule type" value="Genomic_DNA"/>
</dbReference>
<dbReference type="Proteomes" id="UP001283361">
    <property type="component" value="Unassembled WGS sequence"/>
</dbReference>
<keyword evidence="5" id="KW-0808">Transferase</keyword>
<feature type="compositionally biased region" description="Polar residues" evidence="15">
    <location>
        <begin position="14"/>
        <end position="30"/>
    </location>
</feature>
<dbReference type="PROSITE" id="PS00107">
    <property type="entry name" value="PROTEIN_KINASE_ATP"/>
    <property type="match status" value="1"/>
</dbReference>
<dbReference type="PROSITE" id="PS50011">
    <property type="entry name" value="PROTEIN_KINASE_DOM"/>
    <property type="match status" value="1"/>
</dbReference>
<dbReference type="InterPro" id="IPR000719">
    <property type="entry name" value="Prot_kinase_dom"/>
</dbReference>
<evidence type="ECO:0000256" key="3">
    <source>
        <dbReference type="ARBA" id="ARBA00012401"/>
    </source>
</evidence>
<comment type="subcellular location">
    <subcellularLocation>
        <location evidence="1">Membrane</location>
        <topology evidence="1">Single-pass type I membrane protein</topology>
    </subcellularLocation>
</comment>
<sequence length="763" mass="83206">MTTEVFGLYPEALSDTQWGKNEHSSGQTGKVSGEESGLDQDSGGEGGGGGQTEEEDGAWTGGPRFRCECSPLCDKGARYCNTSVGCYIGETSSTEQARKGCLADTAQANSKCLKTLGTGELLCCRGDLCNHKRSNISLQLIKSISQTGSRSSRSDLVTASEGNSMEGEPRQHKCACYPPCDKRNYCYTEGMCFVMQHPGSDEIVRNCFKDEYQSNLNCKSQAGTGFFRCCMGHLCNQNLTASSAAAHEDGSSPKANGRMGNPDKGLLIAMAVAVCLVALLIVIVIALVVRRRCQLRKKELGLRQQAATCKLLEADALWKEDFGDQMSSGSGRGQPHLVKQTVGKQVTMEKLIGKGRFGEVWRGKWRGEDVAVKTFSSREETSYKQESEMYNTILLRHDNILGFCAADTIGINSTTQHLLIMHYHRNGSLYDYLQSSDIDVEDMLILAHSAAAGLAHLHEEILEGGGCRVKPSIAHRDIKSKNILVKDNGQCCIGDLGHAIRNDSHEESEEKTKPAAKASTSLWCFKESNQTDGNDSLPSDTESKTASEPVKLLVGTKRYMAPEVLNGELNPAFFESFKRVDVYAFGLVLWEIAKRARPYADLYHPPFWDVVPHDPTLEDMKKVVVDEGQRPPIPNQWETDPLMCDIARMMCECWSHQPSARLTILRVKKNLHRKLKVMGHNASRGGKFTGGEKKLIHCNSSGSSSFLCKYSTAECGGRDMGRAGRVRGGYSYGVRGGGSSGGESSSGVSGVSGGISETYSGRM</sequence>
<evidence type="ECO:0000256" key="6">
    <source>
        <dbReference type="ARBA" id="ARBA00022692"/>
    </source>
</evidence>
<feature type="domain" description="GS" evidence="18">
    <location>
        <begin position="312"/>
        <end position="345"/>
    </location>
</feature>
<dbReference type="SMART" id="SM00467">
    <property type="entry name" value="GS"/>
    <property type="match status" value="1"/>
</dbReference>
<evidence type="ECO:0000256" key="12">
    <source>
        <dbReference type="ARBA" id="ARBA00023136"/>
    </source>
</evidence>
<dbReference type="PROSITE" id="PS51256">
    <property type="entry name" value="GS"/>
    <property type="match status" value="1"/>
</dbReference>
<evidence type="ECO:0000256" key="16">
    <source>
        <dbReference type="SAM" id="Phobius"/>
    </source>
</evidence>
<keyword evidence="13" id="KW-0675">Receptor</keyword>
<evidence type="ECO:0000256" key="7">
    <source>
        <dbReference type="ARBA" id="ARBA00022729"/>
    </source>
</evidence>
<keyword evidence="7" id="KW-0732">Signal</keyword>
<dbReference type="GO" id="GO:0071363">
    <property type="term" value="P:cellular response to growth factor stimulus"/>
    <property type="evidence" value="ECO:0007669"/>
    <property type="project" value="TreeGrafter"/>
</dbReference>
<dbReference type="GO" id="GO:0004675">
    <property type="term" value="F:transmembrane receptor protein serine/threonine kinase activity"/>
    <property type="evidence" value="ECO:0007669"/>
    <property type="project" value="UniProtKB-EC"/>
</dbReference>
<dbReference type="GO" id="GO:0043235">
    <property type="term" value="C:receptor complex"/>
    <property type="evidence" value="ECO:0007669"/>
    <property type="project" value="TreeGrafter"/>
</dbReference>
<feature type="region of interest" description="Disordered" evidence="15">
    <location>
        <begin position="527"/>
        <end position="548"/>
    </location>
</feature>
<dbReference type="GO" id="GO:0005524">
    <property type="term" value="F:ATP binding"/>
    <property type="evidence" value="ECO:0007669"/>
    <property type="project" value="UniProtKB-UniRule"/>
</dbReference>
<keyword evidence="10 14" id="KW-0067">ATP-binding</keyword>
<keyword evidence="12 16" id="KW-0472">Membrane</keyword>
<evidence type="ECO:0000256" key="15">
    <source>
        <dbReference type="SAM" id="MobiDB-lite"/>
    </source>
</evidence>
<protein>
    <recommendedName>
        <fullName evidence="3">receptor protein serine/threonine kinase</fullName>
        <ecNumber evidence="3">2.7.11.30</ecNumber>
    </recommendedName>
</protein>
<evidence type="ECO:0000256" key="2">
    <source>
        <dbReference type="ARBA" id="ARBA00009605"/>
    </source>
</evidence>
<keyword evidence="4" id="KW-0723">Serine/threonine-protein kinase</keyword>
<keyword evidence="20" id="KW-1185">Reference proteome</keyword>
<feature type="region of interest" description="Disordered" evidence="15">
    <location>
        <begin position="1"/>
        <end position="59"/>
    </location>
</feature>
<evidence type="ECO:0000313" key="19">
    <source>
        <dbReference type="EMBL" id="KAK3761697.1"/>
    </source>
</evidence>
<evidence type="ECO:0000256" key="5">
    <source>
        <dbReference type="ARBA" id="ARBA00022679"/>
    </source>
</evidence>
<accession>A0AAE0Z4J0</accession>
<comment type="caution">
    <text evidence="19">The sequence shown here is derived from an EMBL/GenBank/DDBJ whole genome shotgun (WGS) entry which is preliminary data.</text>
</comment>
<dbReference type="InterPro" id="IPR003605">
    <property type="entry name" value="GS_dom"/>
</dbReference>
<evidence type="ECO:0000259" key="18">
    <source>
        <dbReference type="PROSITE" id="PS51256"/>
    </source>
</evidence>
<feature type="compositionally biased region" description="Polar residues" evidence="15">
    <location>
        <begin position="527"/>
        <end position="546"/>
    </location>
</feature>
<dbReference type="EC" id="2.7.11.30" evidence="3"/>
<proteinExistence type="inferred from homology"/>
<evidence type="ECO:0000256" key="4">
    <source>
        <dbReference type="ARBA" id="ARBA00022527"/>
    </source>
</evidence>
<evidence type="ECO:0000256" key="8">
    <source>
        <dbReference type="ARBA" id="ARBA00022741"/>
    </source>
</evidence>
<evidence type="ECO:0000256" key="10">
    <source>
        <dbReference type="ARBA" id="ARBA00022840"/>
    </source>
</evidence>
<dbReference type="PROSITE" id="PS00108">
    <property type="entry name" value="PROTEIN_KINASE_ST"/>
    <property type="match status" value="1"/>
</dbReference>
<reference evidence="19" key="1">
    <citation type="journal article" date="2023" name="G3 (Bethesda)">
        <title>A reference genome for the long-term kleptoplast-retaining sea slug Elysia crispata morphotype clarki.</title>
        <authorList>
            <person name="Eastman K.E."/>
            <person name="Pendleton A.L."/>
            <person name="Shaikh M.A."/>
            <person name="Suttiyut T."/>
            <person name="Ogas R."/>
            <person name="Tomko P."/>
            <person name="Gavelis G."/>
            <person name="Widhalm J.R."/>
            <person name="Wisecaver J.H."/>
        </authorList>
    </citation>
    <scope>NUCLEOTIDE SEQUENCE</scope>
    <source>
        <strain evidence="19">ECLA1</strain>
    </source>
</reference>
<comment type="similarity">
    <text evidence="2">Belongs to the protein kinase superfamily. TKL Ser/Thr protein kinase family. TGFB receptor subfamily.</text>
</comment>
<keyword evidence="6 16" id="KW-0812">Transmembrane</keyword>
<dbReference type="InterPro" id="IPR017441">
    <property type="entry name" value="Protein_kinase_ATP_BS"/>
</dbReference>